<protein>
    <submittedName>
        <fullName evidence="1">Uncharacterized protein</fullName>
    </submittedName>
</protein>
<organism evidence="1 2">
    <name type="scientific">Petrolisthes cinctipes</name>
    <name type="common">Flat porcelain crab</name>
    <dbReference type="NCBI Taxonomy" id="88211"/>
    <lineage>
        <taxon>Eukaryota</taxon>
        <taxon>Metazoa</taxon>
        <taxon>Ecdysozoa</taxon>
        <taxon>Arthropoda</taxon>
        <taxon>Crustacea</taxon>
        <taxon>Multicrustacea</taxon>
        <taxon>Malacostraca</taxon>
        <taxon>Eumalacostraca</taxon>
        <taxon>Eucarida</taxon>
        <taxon>Decapoda</taxon>
        <taxon>Pleocyemata</taxon>
        <taxon>Anomura</taxon>
        <taxon>Galatheoidea</taxon>
        <taxon>Porcellanidae</taxon>
        <taxon>Petrolisthes</taxon>
    </lineage>
</organism>
<sequence>MMGEVEGGVEGVARSVSLSQVVVWIVRLWWKPLTTPYPASSPILHPPHHLSPPPHRLSHPPHRLSPPTHRLSLRSLHQILRTPPPPPSPPTLSLIHLLRPGPSPHDLFHFLSLIHLLLPAPFPHDLLHFLYLPHPHILNHLFHFPHLSPPHHLASPGGLNRSLGRRECQPVLFGSGSEVDSTSRSNLIIPSANDRVHQRVNMKE</sequence>
<evidence type="ECO:0000313" key="1">
    <source>
        <dbReference type="EMBL" id="KAK3890724.1"/>
    </source>
</evidence>
<reference evidence="1" key="1">
    <citation type="submission" date="2023-10" db="EMBL/GenBank/DDBJ databases">
        <title>Genome assemblies of two species of porcelain crab, Petrolisthes cinctipes and Petrolisthes manimaculis (Anomura: Porcellanidae).</title>
        <authorList>
            <person name="Angst P."/>
        </authorList>
    </citation>
    <scope>NUCLEOTIDE SEQUENCE</scope>
    <source>
        <strain evidence="1">PB745_01</strain>
        <tissue evidence="1">Gill</tissue>
    </source>
</reference>
<proteinExistence type="predicted"/>
<dbReference type="AlphaFoldDB" id="A0AAE1KZE7"/>
<comment type="caution">
    <text evidence="1">The sequence shown here is derived from an EMBL/GenBank/DDBJ whole genome shotgun (WGS) entry which is preliminary data.</text>
</comment>
<evidence type="ECO:0000313" key="2">
    <source>
        <dbReference type="Proteomes" id="UP001286313"/>
    </source>
</evidence>
<dbReference type="EMBL" id="JAWQEG010000397">
    <property type="protein sequence ID" value="KAK3890724.1"/>
    <property type="molecule type" value="Genomic_DNA"/>
</dbReference>
<dbReference type="Proteomes" id="UP001286313">
    <property type="component" value="Unassembled WGS sequence"/>
</dbReference>
<gene>
    <name evidence="1" type="ORF">Pcinc_005359</name>
</gene>
<name>A0AAE1KZE7_PETCI</name>
<keyword evidence="2" id="KW-1185">Reference proteome</keyword>
<accession>A0AAE1KZE7</accession>